<accession>A0A381XVP8</accession>
<reference evidence="1" key="1">
    <citation type="submission" date="2018-05" db="EMBL/GenBank/DDBJ databases">
        <authorList>
            <person name="Lanie J.A."/>
            <person name="Ng W.-L."/>
            <person name="Kazmierczak K.M."/>
            <person name="Andrzejewski T.M."/>
            <person name="Davidsen T.M."/>
            <person name="Wayne K.J."/>
            <person name="Tettelin H."/>
            <person name="Glass J.I."/>
            <person name="Rusch D."/>
            <person name="Podicherti R."/>
            <person name="Tsui H.-C.T."/>
            <person name="Winkler M.E."/>
        </authorList>
    </citation>
    <scope>NUCLEOTIDE SEQUENCE</scope>
</reference>
<gene>
    <name evidence="1" type="ORF">METZ01_LOCUS121718</name>
</gene>
<dbReference type="EMBL" id="UINC01016561">
    <property type="protein sequence ID" value="SVA68864.1"/>
    <property type="molecule type" value="Genomic_DNA"/>
</dbReference>
<name>A0A381XVP8_9ZZZZ</name>
<protein>
    <submittedName>
        <fullName evidence="1">Uncharacterized protein</fullName>
    </submittedName>
</protein>
<evidence type="ECO:0000313" key="1">
    <source>
        <dbReference type="EMBL" id="SVA68864.1"/>
    </source>
</evidence>
<dbReference type="AlphaFoldDB" id="A0A381XVP8"/>
<feature type="non-terminal residue" evidence="1">
    <location>
        <position position="1"/>
    </location>
</feature>
<proteinExistence type="predicted"/>
<sequence length="37" mass="3963">VFVKTPFGLEAAEAGFGVIAKGAFNYLGFLNRVSELE</sequence>
<organism evidence="1">
    <name type="scientific">marine metagenome</name>
    <dbReference type="NCBI Taxonomy" id="408172"/>
    <lineage>
        <taxon>unclassified sequences</taxon>
        <taxon>metagenomes</taxon>
        <taxon>ecological metagenomes</taxon>
    </lineage>
</organism>